<dbReference type="Pfam" id="PF13336">
    <property type="entry name" value="AcetylCoA_hyd_C"/>
    <property type="match status" value="1"/>
</dbReference>
<dbReference type="AlphaFoldDB" id="A0A815EPR5"/>
<name>A0A815EPR5_9BILA</name>
<comment type="caution">
    <text evidence="3">The sequence shown here is derived from an EMBL/GenBank/DDBJ whole genome shotgun (WGS) entry which is preliminary data.</text>
</comment>
<dbReference type="InterPro" id="IPR059120">
    <property type="entry name" value="Cullin-like_AB"/>
</dbReference>
<evidence type="ECO:0000313" key="4">
    <source>
        <dbReference type="EMBL" id="CAF1582468.1"/>
    </source>
</evidence>
<keyword evidence="6" id="KW-1185">Reference proteome</keyword>
<feature type="domain" description="Cullin family profile" evidence="2">
    <location>
        <begin position="56"/>
        <end position="97"/>
    </location>
</feature>
<comment type="similarity">
    <text evidence="1">Belongs to the cullin family.</text>
</comment>
<dbReference type="GO" id="GO:0003986">
    <property type="term" value="F:acetyl-CoA hydrolase activity"/>
    <property type="evidence" value="ECO:0007669"/>
    <property type="project" value="TreeGrafter"/>
</dbReference>
<dbReference type="PANTHER" id="PTHR43609:SF1">
    <property type="entry name" value="ACETYL-COA HYDROLASE"/>
    <property type="match status" value="1"/>
</dbReference>
<protein>
    <recommendedName>
        <fullName evidence="2">Cullin family profile domain-containing protein</fullName>
    </recommendedName>
</protein>
<dbReference type="Gene3D" id="3.40.1080.20">
    <property type="entry name" value="Acetyl-CoA hydrolase/transferase C-terminal domain"/>
    <property type="match status" value="1"/>
</dbReference>
<dbReference type="EMBL" id="CAJNOH010002891">
    <property type="protein sequence ID" value="CAF1314928.1"/>
    <property type="molecule type" value="Genomic_DNA"/>
</dbReference>
<organism evidence="3 5">
    <name type="scientific">Rotaria sordida</name>
    <dbReference type="NCBI Taxonomy" id="392033"/>
    <lineage>
        <taxon>Eukaryota</taxon>
        <taxon>Metazoa</taxon>
        <taxon>Spiralia</taxon>
        <taxon>Gnathifera</taxon>
        <taxon>Rotifera</taxon>
        <taxon>Eurotatoria</taxon>
        <taxon>Bdelloidea</taxon>
        <taxon>Philodinida</taxon>
        <taxon>Philodinidae</taxon>
        <taxon>Rotaria</taxon>
    </lineage>
</organism>
<dbReference type="Gene3D" id="1.10.10.10">
    <property type="entry name" value="Winged helix-like DNA-binding domain superfamily/Winged helix DNA-binding domain"/>
    <property type="match status" value="1"/>
</dbReference>
<evidence type="ECO:0000313" key="6">
    <source>
        <dbReference type="Proteomes" id="UP000663870"/>
    </source>
</evidence>
<dbReference type="GO" id="GO:0006083">
    <property type="term" value="P:acetate metabolic process"/>
    <property type="evidence" value="ECO:0007669"/>
    <property type="project" value="InterPro"/>
</dbReference>
<dbReference type="GO" id="GO:0008775">
    <property type="term" value="F:acetate CoA-transferase activity"/>
    <property type="evidence" value="ECO:0007669"/>
    <property type="project" value="InterPro"/>
</dbReference>
<dbReference type="InterPro" id="IPR026888">
    <property type="entry name" value="AcetylCoA_hyd_C"/>
</dbReference>
<gene>
    <name evidence="4" type="ORF">JXQ802_LOCUS46364</name>
    <name evidence="3" type="ORF">PYM288_LOCUS30608</name>
</gene>
<accession>A0A815EPR5</accession>
<evidence type="ECO:0000313" key="3">
    <source>
        <dbReference type="EMBL" id="CAF1314928.1"/>
    </source>
</evidence>
<dbReference type="Pfam" id="PF26557">
    <property type="entry name" value="Cullin_AB"/>
    <property type="match status" value="1"/>
</dbReference>
<evidence type="ECO:0000259" key="2">
    <source>
        <dbReference type="PROSITE" id="PS50069"/>
    </source>
</evidence>
<dbReference type="InterPro" id="IPR037171">
    <property type="entry name" value="NagB/RpiA_transferase-like"/>
</dbReference>
<dbReference type="InterPro" id="IPR036388">
    <property type="entry name" value="WH-like_DNA-bd_sf"/>
</dbReference>
<dbReference type="InterPro" id="IPR016158">
    <property type="entry name" value="Cullin_homology"/>
</dbReference>
<dbReference type="InterPro" id="IPR046433">
    <property type="entry name" value="ActCoA_hydro"/>
</dbReference>
<dbReference type="InterPro" id="IPR038460">
    <property type="entry name" value="AcetylCoA_hyd_C_sf"/>
</dbReference>
<dbReference type="InterPro" id="IPR036317">
    <property type="entry name" value="Cullin_homology_sf"/>
</dbReference>
<evidence type="ECO:0000256" key="1">
    <source>
        <dbReference type="PROSITE-ProRule" id="PRU00330"/>
    </source>
</evidence>
<dbReference type="SUPFAM" id="SSF75632">
    <property type="entry name" value="Cullin homology domain"/>
    <property type="match status" value="1"/>
</dbReference>
<dbReference type="EMBL" id="CAJNOL010004165">
    <property type="protein sequence ID" value="CAF1582468.1"/>
    <property type="molecule type" value="Genomic_DNA"/>
</dbReference>
<dbReference type="SUPFAM" id="SSF100950">
    <property type="entry name" value="NagB/RpiA/CoA transferase-like"/>
    <property type="match status" value="1"/>
</dbReference>
<dbReference type="PANTHER" id="PTHR43609">
    <property type="entry name" value="ACETYL-COA HYDROLASE"/>
    <property type="match status" value="1"/>
</dbReference>
<reference evidence="3" key="1">
    <citation type="submission" date="2021-02" db="EMBL/GenBank/DDBJ databases">
        <authorList>
            <person name="Nowell W R."/>
        </authorList>
    </citation>
    <scope>NUCLEOTIDE SEQUENCE</scope>
</reference>
<proteinExistence type="inferred from homology"/>
<sequence length="309" mass="36953">MLSDCFDSREESKYYFGNMLIKPFVIRCDEREYRNIDDDIATTKLVYNELKRRGMVTTYEIVILLLFNKRSSWTVEQMQDETQINVNLFLQILYNLLKSKLIIHSEINNDELQKDFNENYIKMNYNIQIANNFKRLEILKELLRFQSSVDNVANAVFACRARDKHFKSIEMYTEVIQDSIFGFIDSDKLHFALNRNLFYVIWKYQIILNICSNDFSCIDHNENSIQIMVSEQDLVDLRAKSSKESARLIIEKCAHPMYKDQLRDYFEHAPRFSFNQHISHDLKQALSWHIRLQETDLLHPDHQTTTRQF</sequence>
<evidence type="ECO:0000313" key="5">
    <source>
        <dbReference type="Proteomes" id="UP000663854"/>
    </source>
</evidence>
<dbReference type="Proteomes" id="UP000663870">
    <property type="component" value="Unassembled WGS sequence"/>
</dbReference>
<dbReference type="Proteomes" id="UP000663854">
    <property type="component" value="Unassembled WGS sequence"/>
</dbReference>
<dbReference type="PROSITE" id="PS50069">
    <property type="entry name" value="CULLIN_2"/>
    <property type="match status" value="1"/>
</dbReference>